<dbReference type="InterPro" id="IPR027417">
    <property type="entry name" value="P-loop_NTPase"/>
</dbReference>
<dbReference type="InterPro" id="IPR004161">
    <property type="entry name" value="EFTu-like_2"/>
</dbReference>
<feature type="region of interest" description="Disordered" evidence="10">
    <location>
        <begin position="845"/>
        <end position="925"/>
    </location>
</feature>
<dbReference type="InterPro" id="IPR031157">
    <property type="entry name" value="G_TR_CS"/>
</dbReference>
<keyword evidence="8 9" id="KW-0472">Membrane</keyword>
<dbReference type="NCBIfam" id="TIGR01393">
    <property type="entry name" value="lepA"/>
    <property type="match status" value="1"/>
</dbReference>
<dbReference type="Gene3D" id="1.10.238.10">
    <property type="entry name" value="EF-hand"/>
    <property type="match status" value="1"/>
</dbReference>
<dbReference type="PANTHER" id="PTHR43512:SF7">
    <property type="entry name" value="TRANSLATION FACTOR GUF1, MITOCHONDRIAL"/>
    <property type="match status" value="1"/>
</dbReference>
<dbReference type="VEuPathDB" id="FungiDB:BON22_4669"/>
<feature type="binding site" evidence="9">
    <location>
        <begin position="123"/>
        <end position="127"/>
    </location>
    <ligand>
        <name>GTP</name>
        <dbReference type="ChEBI" id="CHEBI:37565"/>
    </ligand>
</feature>
<evidence type="ECO:0000256" key="2">
    <source>
        <dbReference type="ARBA" id="ARBA00022741"/>
    </source>
</evidence>
<dbReference type="NCBIfam" id="TIGR00231">
    <property type="entry name" value="small_GTP"/>
    <property type="match status" value="1"/>
</dbReference>
<dbReference type="PROSITE" id="PS00301">
    <property type="entry name" value="G_TR_1"/>
    <property type="match status" value="1"/>
</dbReference>
<dbReference type="SUPFAM" id="SSF47473">
    <property type="entry name" value="EF-hand"/>
    <property type="match status" value="1"/>
</dbReference>
<evidence type="ECO:0000256" key="1">
    <source>
        <dbReference type="ARBA" id="ARBA00005454"/>
    </source>
</evidence>
<dbReference type="Pfam" id="PF06421">
    <property type="entry name" value="LepA_C"/>
    <property type="match status" value="1"/>
</dbReference>
<dbReference type="Proteomes" id="UP000189513">
    <property type="component" value="Unassembled WGS sequence"/>
</dbReference>
<dbReference type="FunFam" id="3.30.70.870:FF:000004">
    <property type="entry name" value="Translation factor GUF1, mitochondrial"/>
    <property type="match status" value="1"/>
</dbReference>
<evidence type="ECO:0000256" key="4">
    <source>
        <dbReference type="ARBA" id="ARBA00022801"/>
    </source>
</evidence>
<dbReference type="PRINTS" id="PR00315">
    <property type="entry name" value="ELONGATNFCT"/>
</dbReference>
<evidence type="ECO:0000256" key="5">
    <source>
        <dbReference type="ARBA" id="ARBA00022917"/>
    </source>
</evidence>
<dbReference type="SUPFAM" id="SSF54980">
    <property type="entry name" value="EF-G C-terminal domain-like"/>
    <property type="match status" value="2"/>
</dbReference>
<comment type="catalytic activity">
    <reaction evidence="9">
        <text>GTP + H2O = GDP + phosphate + H(+)</text>
        <dbReference type="Rhea" id="RHEA:19669"/>
        <dbReference type="ChEBI" id="CHEBI:15377"/>
        <dbReference type="ChEBI" id="CHEBI:15378"/>
        <dbReference type="ChEBI" id="CHEBI:37565"/>
        <dbReference type="ChEBI" id="CHEBI:43474"/>
        <dbReference type="ChEBI" id="CHEBI:58189"/>
        <dbReference type="EC" id="3.6.5.n1"/>
    </reaction>
</comment>
<dbReference type="CDD" id="cd00052">
    <property type="entry name" value="EH"/>
    <property type="match status" value="1"/>
</dbReference>
<dbReference type="STRING" id="36022.A0A1V2L272"/>
<evidence type="ECO:0000259" key="11">
    <source>
        <dbReference type="PROSITE" id="PS50031"/>
    </source>
</evidence>
<dbReference type="InterPro" id="IPR038363">
    <property type="entry name" value="LepA_C_sf"/>
</dbReference>
<feature type="region of interest" description="Disordered" evidence="10">
    <location>
        <begin position="792"/>
        <end position="812"/>
    </location>
</feature>
<evidence type="ECO:0000259" key="12">
    <source>
        <dbReference type="PROSITE" id="PS51722"/>
    </source>
</evidence>
<evidence type="ECO:0000313" key="13">
    <source>
        <dbReference type="EMBL" id="ONH65356.1"/>
    </source>
</evidence>
<dbReference type="Pfam" id="PF00679">
    <property type="entry name" value="EFG_C"/>
    <property type="match status" value="1"/>
</dbReference>
<keyword evidence="6 9" id="KW-0496">Mitochondrion</keyword>
<dbReference type="CDD" id="cd01890">
    <property type="entry name" value="LepA"/>
    <property type="match status" value="1"/>
</dbReference>
<keyword evidence="4 9" id="KW-0378">Hydrolase</keyword>
<evidence type="ECO:0000256" key="6">
    <source>
        <dbReference type="ARBA" id="ARBA00023128"/>
    </source>
</evidence>
<keyword evidence="5 9" id="KW-0648">Protein biosynthesis</keyword>
<comment type="function">
    <text evidence="9">Promotes mitochondrial protein synthesis. May act as a fidelity factor of the translation reaction, by catalyzing a one-codon backward translocation of tRNAs on improperly translocated ribosomes. Binds to mitochondrial ribosomes in a GTP-dependent manner.</text>
</comment>
<evidence type="ECO:0000256" key="9">
    <source>
        <dbReference type="HAMAP-Rule" id="MF_03137"/>
    </source>
</evidence>
<feature type="compositionally biased region" description="Polar residues" evidence="10">
    <location>
        <begin position="909"/>
        <end position="921"/>
    </location>
</feature>
<evidence type="ECO:0000256" key="3">
    <source>
        <dbReference type="ARBA" id="ARBA00022792"/>
    </source>
</evidence>
<dbReference type="InterPro" id="IPR035654">
    <property type="entry name" value="LepA_IV"/>
</dbReference>
<dbReference type="InterPro" id="IPR006297">
    <property type="entry name" value="EF-4"/>
</dbReference>
<dbReference type="FunFam" id="3.40.50.300:FF:000078">
    <property type="entry name" value="Elongation factor 4"/>
    <property type="match status" value="1"/>
</dbReference>
<evidence type="ECO:0000313" key="14">
    <source>
        <dbReference type="Proteomes" id="UP000189513"/>
    </source>
</evidence>
<keyword evidence="14" id="KW-1185">Reference proteome</keyword>
<comment type="caution">
    <text evidence="13">The sequence shown here is derived from an EMBL/GenBank/DDBJ whole genome shotgun (WGS) entry which is preliminary data.</text>
</comment>
<sequence>MITLRFRPLLGISRLVCHVGPISRRAFSNNSHQQKESSRSIEERLAQIPIERYRNFSIVAHVDHGKSTLSDRLLELTNVVKPGQKQVLDKLDVERERGITVKAQTCSMFYNYKGQDYLLHLVDTPGHVDFRAEVSRSYASCGGALLLVDASQGVQAQTVANFYLAYSMGLKLIPVINKIDLDQADIPRSIEQIETTFELPAEDIIKVSAKTGLNVEELLPAIIERIPSPTGTLSKPLRALLVDSWYDSYLGVVMLVHVVDGVVKKGSRIFSPHTEKKYDVKEVGIMYPERLPTDKLKAGQVGYIVCGMKDTNEAMIGDTFMNISQPVDPLPGFEEPKPMVFVGAFPADDTEFSDLDEHMQQLVLNDRSVTLQRETSNALGQGWRLGFLGSLHASVFKERLEKEYGASLILTNPTVPYKIINIDGSEKLITNPDDFPDFVSKRMNVSKFQEPFVEAMMTFPQEYLGTVIQLCDNNRGIQKEINYLTTGQVLLKYEIPLAHLVDDFFGKLKSATRGYASLDYEDAGYRDSKICKLELLVNGRGVDALAQVMHQSLVQSVGREWVEKFKEHVKNQLFEVAIQAQANNKIVARSTVKAKRKDVLARLHASDISRRKKLLVKQKEGKKKLRSIGNVSINQEAYQASTPTTASNAQPSISNGFEHSMENLNLQDSTDEEKRLTSSNLASLAAQSAAAHSTDFLAPPTTSYRGNYNSGSSPSSIASSIHSFDSPPFHAKVSGLGSMSKGDEFFANLNRSESGLSDFDPQQEADDYEWLNRSKSSITSSVCRQGRQVPECLKPQSKGNLSSQVIDEDSEDVLEPAAIISEARERERQASATSTDELIDNEMTYTDQHEQPTSASAPRAVRKPIPTRKPPPKSPQIEAQGDVNLAVPPNVPPRALSPRRKPPPDALYDSTTDDPTQNESVMDSEEEILPQYPLGPDEIKKHHRSIRKGAKKIWKKGLKGASYAPTNFLNDSEVSLASTTNAGGQKPVHLKTTMRDDKKKKKKAVFNEDKPWKHHTDVAFVSESERKRYEGIWVTNKGLYMDRVDPDGLIHDTEVPGQLTTALKASMMSMKSDMGAMESNLMVNVVVREVWERSRLPHETLQKVWDLVDTRHDGTLDRTSFIVGMWLVDQCLYGRKLPREVSDAVWNSVAHNGLNVVLKGLKKK</sequence>
<dbReference type="GO" id="GO:0097177">
    <property type="term" value="F:mitochondrial ribosome binding"/>
    <property type="evidence" value="ECO:0007669"/>
    <property type="project" value="TreeGrafter"/>
</dbReference>
<dbReference type="Gene3D" id="3.30.70.240">
    <property type="match status" value="1"/>
</dbReference>
<dbReference type="PANTHER" id="PTHR43512">
    <property type="entry name" value="TRANSLATION FACTOR GUF1-RELATED"/>
    <property type="match status" value="1"/>
</dbReference>
<dbReference type="GO" id="GO:0005743">
    <property type="term" value="C:mitochondrial inner membrane"/>
    <property type="evidence" value="ECO:0007669"/>
    <property type="project" value="UniProtKB-SubCell"/>
</dbReference>
<dbReference type="FunFam" id="3.30.70.2570:FF:000001">
    <property type="entry name" value="Translation factor GUF1, mitochondrial"/>
    <property type="match status" value="1"/>
</dbReference>
<keyword evidence="7 9" id="KW-0342">GTP-binding</keyword>
<feature type="binding site" evidence="9">
    <location>
        <begin position="60"/>
        <end position="67"/>
    </location>
    <ligand>
        <name>GTP</name>
        <dbReference type="ChEBI" id="CHEBI:37565"/>
    </ligand>
</feature>
<reference evidence="14" key="1">
    <citation type="journal article" date="2017" name="Genome Announc.">
        <title>Genome sequences of Cyberlindnera fabianii 65, Pichia kudriavzevii 129, and Saccharomyces cerevisiae 131 isolated from fermented masau fruits in Zimbabwe.</title>
        <authorList>
            <person name="van Rijswijck I.M.H."/>
            <person name="Derks M.F.L."/>
            <person name="Abee T."/>
            <person name="de Ridder D."/>
            <person name="Smid E.J."/>
        </authorList>
    </citation>
    <scope>NUCLEOTIDE SEQUENCE [LARGE SCALE GENOMIC DNA]</scope>
    <source>
        <strain evidence="14">65</strain>
    </source>
</reference>
<dbReference type="Pfam" id="PF00009">
    <property type="entry name" value="GTP_EFTU"/>
    <property type="match status" value="1"/>
</dbReference>
<comment type="similarity">
    <text evidence="1">Belongs to the TRAFAC class translation factor GTPase superfamily. Classic translation factor GTPase family. LepA subfamily.</text>
</comment>
<keyword evidence="3 9" id="KW-0999">Mitochondrion inner membrane</keyword>
<feature type="compositionally biased region" description="Polar residues" evidence="10">
    <location>
        <begin position="845"/>
        <end position="856"/>
    </location>
</feature>
<dbReference type="AlphaFoldDB" id="A0A1V2L272"/>
<dbReference type="InterPro" id="IPR000640">
    <property type="entry name" value="EFG_V-like"/>
</dbReference>
<dbReference type="PROSITE" id="PS51722">
    <property type="entry name" value="G_TR_2"/>
    <property type="match status" value="1"/>
</dbReference>
<keyword evidence="2 9" id="KW-0547">Nucleotide-binding</keyword>
<proteinExistence type="inferred from homology"/>
<organism evidence="13 14">
    <name type="scientific">Cyberlindnera fabianii</name>
    <name type="common">Yeast</name>
    <name type="synonym">Hansenula fabianii</name>
    <dbReference type="NCBI Taxonomy" id="36022"/>
    <lineage>
        <taxon>Eukaryota</taxon>
        <taxon>Fungi</taxon>
        <taxon>Dikarya</taxon>
        <taxon>Ascomycota</taxon>
        <taxon>Saccharomycotina</taxon>
        <taxon>Saccharomycetes</taxon>
        <taxon>Phaffomycetales</taxon>
        <taxon>Phaffomycetaceae</taxon>
        <taxon>Cyberlindnera</taxon>
    </lineage>
</organism>
<evidence type="ECO:0000256" key="8">
    <source>
        <dbReference type="ARBA" id="ARBA00023136"/>
    </source>
</evidence>
<dbReference type="HAMAP" id="MF_00071">
    <property type="entry name" value="LepA"/>
    <property type="match status" value="1"/>
</dbReference>
<evidence type="ECO:0000256" key="10">
    <source>
        <dbReference type="SAM" id="MobiDB-lite"/>
    </source>
</evidence>
<dbReference type="SUPFAM" id="SSF52540">
    <property type="entry name" value="P-loop containing nucleoside triphosphate hydrolases"/>
    <property type="match status" value="1"/>
</dbReference>
<dbReference type="FunFam" id="2.40.30.10:FF:000015">
    <property type="entry name" value="Translation factor GUF1, mitochondrial"/>
    <property type="match status" value="1"/>
</dbReference>
<dbReference type="GO" id="GO:0045727">
    <property type="term" value="P:positive regulation of translation"/>
    <property type="evidence" value="ECO:0007669"/>
    <property type="project" value="UniProtKB-UniRule"/>
</dbReference>
<dbReference type="InterPro" id="IPR035647">
    <property type="entry name" value="EFG_III/V"/>
</dbReference>
<dbReference type="CDD" id="cd16260">
    <property type="entry name" value="EF4_III"/>
    <property type="match status" value="1"/>
</dbReference>
<dbReference type="InterPro" id="IPR000795">
    <property type="entry name" value="T_Tr_GTP-bd_dom"/>
</dbReference>
<feature type="domain" description="Tr-type G" evidence="12">
    <location>
        <begin position="51"/>
        <end position="230"/>
    </location>
</feature>
<dbReference type="FunFam" id="3.30.70.240:FF:000007">
    <property type="entry name" value="Translation factor GUF1, mitochondrial"/>
    <property type="match status" value="1"/>
</dbReference>
<dbReference type="SMART" id="SM00027">
    <property type="entry name" value="EH"/>
    <property type="match status" value="1"/>
</dbReference>
<dbReference type="InterPro" id="IPR011992">
    <property type="entry name" value="EF-hand-dom_pair"/>
</dbReference>
<dbReference type="InterPro" id="IPR009000">
    <property type="entry name" value="Transl_B-barrel_sf"/>
</dbReference>
<dbReference type="Gene3D" id="3.30.70.870">
    <property type="entry name" value="Elongation Factor G (Translational Gtpase), domain 3"/>
    <property type="match status" value="1"/>
</dbReference>
<feature type="binding site" evidence="9">
    <location>
        <begin position="177"/>
        <end position="180"/>
    </location>
    <ligand>
        <name>GTP</name>
        <dbReference type="ChEBI" id="CHEBI:37565"/>
    </ligand>
</feature>
<comment type="subcellular location">
    <subcellularLocation>
        <location evidence="9">Mitochondrion inner membrane</location>
        <topology evidence="9">Peripheral membrane protein</topology>
        <orientation evidence="9">Matrix side</orientation>
    </subcellularLocation>
</comment>
<evidence type="ECO:0000256" key="7">
    <source>
        <dbReference type="ARBA" id="ARBA00023134"/>
    </source>
</evidence>
<accession>A0A1V2L272</accession>
<dbReference type="SUPFAM" id="SSF50447">
    <property type="entry name" value="Translation proteins"/>
    <property type="match status" value="1"/>
</dbReference>
<dbReference type="Pfam" id="PF12763">
    <property type="entry name" value="EH"/>
    <property type="match status" value="1"/>
</dbReference>
<dbReference type="InterPro" id="IPR013842">
    <property type="entry name" value="LepA_CTD"/>
</dbReference>
<dbReference type="PROSITE" id="PS50031">
    <property type="entry name" value="EH"/>
    <property type="match status" value="1"/>
</dbReference>
<dbReference type="EMBL" id="MPUK01000011">
    <property type="protein sequence ID" value="ONH65356.1"/>
    <property type="molecule type" value="Genomic_DNA"/>
</dbReference>
<dbReference type="InterPro" id="IPR005225">
    <property type="entry name" value="Small_GTP-bd"/>
</dbReference>
<dbReference type="GO" id="GO:0005525">
    <property type="term" value="F:GTP binding"/>
    <property type="evidence" value="ECO:0007669"/>
    <property type="project" value="UniProtKB-UniRule"/>
</dbReference>
<comment type="similarity">
    <text evidence="9">Belongs to the GTP-binding elongation factor family. LepA subfamily.</text>
</comment>
<dbReference type="GO" id="GO:0006412">
    <property type="term" value="P:translation"/>
    <property type="evidence" value="ECO:0007669"/>
    <property type="project" value="UniProtKB-KW"/>
</dbReference>
<dbReference type="Gene3D" id="3.40.50.300">
    <property type="entry name" value="P-loop containing nucleotide triphosphate hydrolases"/>
    <property type="match status" value="1"/>
</dbReference>
<feature type="region of interest" description="Disordered" evidence="10">
    <location>
        <begin position="978"/>
        <end position="1004"/>
    </location>
</feature>
<dbReference type="Gene3D" id="3.30.70.2570">
    <property type="entry name" value="Elongation factor 4, C-terminal domain"/>
    <property type="match status" value="1"/>
</dbReference>
<dbReference type="GO" id="GO:0003924">
    <property type="term" value="F:GTPase activity"/>
    <property type="evidence" value="ECO:0007669"/>
    <property type="project" value="UniProtKB-UniRule"/>
</dbReference>
<dbReference type="GO" id="GO:0005759">
    <property type="term" value="C:mitochondrial matrix"/>
    <property type="evidence" value="ECO:0007669"/>
    <property type="project" value="UniProtKB-UniRule"/>
</dbReference>
<dbReference type="Pfam" id="PF03144">
    <property type="entry name" value="GTP_EFTU_D2"/>
    <property type="match status" value="1"/>
</dbReference>
<feature type="domain" description="EH" evidence="11">
    <location>
        <begin position="1063"/>
        <end position="1152"/>
    </location>
</feature>
<dbReference type="CDD" id="cd03699">
    <property type="entry name" value="EF4_II"/>
    <property type="match status" value="1"/>
</dbReference>
<gene>
    <name evidence="13" type="ORF">BON22_4669</name>
</gene>
<protein>
    <submittedName>
        <fullName evidence="13">Translation factor GUF1, mitochondrial</fullName>
    </submittedName>
</protein>
<dbReference type="Gene3D" id="2.40.30.10">
    <property type="entry name" value="Translation factors"/>
    <property type="match status" value="1"/>
</dbReference>
<name>A0A1V2L272_CYBFA</name>
<dbReference type="InterPro" id="IPR000261">
    <property type="entry name" value="EH_dom"/>
</dbReference>
<dbReference type="CDD" id="cd03709">
    <property type="entry name" value="lepA_C"/>
    <property type="match status" value="1"/>
</dbReference>